<proteinExistence type="inferred from homology"/>
<dbReference type="InterPro" id="IPR009851">
    <property type="entry name" value="Mod_r"/>
</dbReference>
<dbReference type="InterPro" id="IPR029012">
    <property type="entry name" value="Helix_hairpin_bin_sf"/>
</dbReference>
<feature type="domain" description="VPS37 C-terminal" evidence="8">
    <location>
        <begin position="304"/>
        <end position="393"/>
    </location>
</feature>
<evidence type="ECO:0000313" key="10">
    <source>
        <dbReference type="Proteomes" id="UP000694565"/>
    </source>
</evidence>
<evidence type="ECO:0000259" key="8">
    <source>
        <dbReference type="PROSITE" id="PS51314"/>
    </source>
</evidence>
<dbReference type="InterPro" id="IPR037202">
    <property type="entry name" value="ESCRT_assembly_dom"/>
</dbReference>
<dbReference type="GO" id="GO:0006612">
    <property type="term" value="P:protein targeting to membrane"/>
    <property type="evidence" value="ECO:0007669"/>
    <property type="project" value="TreeGrafter"/>
</dbReference>
<evidence type="ECO:0000256" key="6">
    <source>
        <dbReference type="ARBA" id="ARBA00025010"/>
    </source>
</evidence>
<gene>
    <name evidence="9" type="primary">vps37a</name>
</gene>
<keyword evidence="4" id="KW-0967">Endosome</keyword>
<evidence type="ECO:0000256" key="1">
    <source>
        <dbReference type="ARBA" id="ARBA00004633"/>
    </source>
</evidence>
<keyword evidence="5 7" id="KW-0653">Protein transport</keyword>
<comment type="subcellular location">
    <subcellularLocation>
        <location evidence="1">Late endosome membrane</location>
        <topology evidence="1">Peripheral membrane protein</topology>
    </subcellularLocation>
</comment>
<dbReference type="FunFam" id="1.10.287.660:FF:000002">
    <property type="entry name" value="Vacuolar protein sorting-associated protein 37A"/>
    <property type="match status" value="1"/>
</dbReference>
<comment type="function">
    <text evidence="6">Component of the ESCRT-I complex, a regulator of vesicular trafficking process. Required for the sorting of endocytic ubiquitinated cargos into multivesicular bodies. May be involved in cell growth and differentiation.</text>
</comment>
<keyword evidence="3 7" id="KW-0813">Transport</keyword>
<evidence type="ECO:0000313" key="9">
    <source>
        <dbReference type="Ensembl" id="ENSCLMP00005000749.1"/>
    </source>
</evidence>
<dbReference type="Pfam" id="PF07200">
    <property type="entry name" value="Mod_r"/>
    <property type="match status" value="1"/>
</dbReference>
<dbReference type="GO" id="GO:0043162">
    <property type="term" value="P:ubiquitin-dependent protein catabolic process via the multivesicular body sorting pathway"/>
    <property type="evidence" value="ECO:0007669"/>
    <property type="project" value="TreeGrafter"/>
</dbReference>
<evidence type="ECO:0000256" key="4">
    <source>
        <dbReference type="ARBA" id="ARBA00022753"/>
    </source>
</evidence>
<comment type="similarity">
    <text evidence="2">Belongs to the VPS37 family.</text>
</comment>
<dbReference type="InterPro" id="IPR016135">
    <property type="entry name" value="UBQ-conjugating_enzyme/RWD"/>
</dbReference>
<keyword evidence="10" id="KW-1185">Reference proteome</keyword>
<accession>A0A8C2YVP2</accession>
<dbReference type="PROSITE" id="PS51314">
    <property type="entry name" value="VPS37_C"/>
    <property type="match status" value="1"/>
</dbReference>
<reference evidence="9" key="2">
    <citation type="submission" date="2025-09" db="UniProtKB">
        <authorList>
            <consortium name="Ensembl"/>
        </authorList>
    </citation>
    <scope>IDENTIFICATION</scope>
</reference>
<sequence>MNWLFPLSKGSGPLAPLNSLQQQRQRQIESLKAAHPSLAEIQKDVEYRIPFTVNNSTISVNILLPPQFPQEKPVVSVYPPVGHHLVDSNNGTMITCPLITNFGMHSDLGKVIQSLLDEFWKSPPALMSTGPAGFPYNMYKPSGMAPYPTQAYHYGPRHVGPSHTAPPGLGPALMPHPGVDGAHGPPRAPAPYGLISDLPLPVPTGDYQVITDIVHTWIDYDRKESIEDSDMSCALTLLSDMSENEDVLLEFFVSLPQLKQVTSDKEELVTNIVDMAKKNLQMEPQLEGKRQEMLYKYEQLTQMKLAFETRMQRQHDLSESCSLSTLQARLKVAAHQAEEESEETAENFLEGRADIDEFLTSFMEKRTLCHSRRAKEEKLQQSINTHGPFPTTH</sequence>
<evidence type="ECO:0000256" key="3">
    <source>
        <dbReference type="ARBA" id="ARBA00022448"/>
    </source>
</evidence>
<dbReference type="SUPFAM" id="SSF140111">
    <property type="entry name" value="Endosomal sorting complex assembly domain"/>
    <property type="match status" value="1"/>
</dbReference>
<dbReference type="GO" id="GO:0000813">
    <property type="term" value="C:ESCRT I complex"/>
    <property type="evidence" value="ECO:0007669"/>
    <property type="project" value="TreeGrafter"/>
</dbReference>
<dbReference type="Gene3D" id="3.10.110.10">
    <property type="entry name" value="Ubiquitin Conjugating Enzyme"/>
    <property type="match status" value="1"/>
</dbReference>
<dbReference type="GeneTree" id="ENSGT00950000183012"/>
<evidence type="ECO:0000256" key="5">
    <source>
        <dbReference type="ARBA" id="ARBA00022927"/>
    </source>
</evidence>
<dbReference type="PANTHER" id="PTHR13678:SF2">
    <property type="entry name" value="VACUOLAR PROTEIN SORTING-ASSOCIATED PROTEIN 37A"/>
    <property type="match status" value="1"/>
</dbReference>
<evidence type="ECO:0000256" key="7">
    <source>
        <dbReference type="PROSITE-ProRule" id="PRU00646"/>
    </source>
</evidence>
<name>A0A8C2YVP2_CYCLU</name>
<dbReference type="Gene3D" id="1.10.287.660">
    <property type="entry name" value="Helix hairpin bin"/>
    <property type="match status" value="1"/>
</dbReference>
<dbReference type="PANTHER" id="PTHR13678">
    <property type="entry name" value="VACUOLAR PROTEIN SORTING-ASSOCIATED PROTEIN 37"/>
    <property type="match status" value="1"/>
</dbReference>
<organism evidence="9 10">
    <name type="scientific">Cyclopterus lumpus</name>
    <name type="common">Lumpsucker</name>
    <dbReference type="NCBI Taxonomy" id="8103"/>
    <lineage>
        <taxon>Eukaryota</taxon>
        <taxon>Metazoa</taxon>
        <taxon>Chordata</taxon>
        <taxon>Craniata</taxon>
        <taxon>Vertebrata</taxon>
        <taxon>Euteleostomi</taxon>
        <taxon>Actinopterygii</taxon>
        <taxon>Neopterygii</taxon>
        <taxon>Teleostei</taxon>
        <taxon>Neoteleostei</taxon>
        <taxon>Acanthomorphata</taxon>
        <taxon>Eupercaria</taxon>
        <taxon>Perciformes</taxon>
        <taxon>Cottioidei</taxon>
        <taxon>Cottales</taxon>
        <taxon>Cyclopteridae</taxon>
        <taxon>Cyclopterus</taxon>
    </lineage>
</organism>
<evidence type="ECO:0000256" key="2">
    <source>
        <dbReference type="ARBA" id="ARBA00007617"/>
    </source>
</evidence>
<dbReference type="CDD" id="cd11685">
    <property type="entry name" value="UEV_TSG101-like"/>
    <property type="match status" value="1"/>
</dbReference>
<reference evidence="9" key="1">
    <citation type="submission" date="2025-08" db="UniProtKB">
        <authorList>
            <consortium name="Ensembl"/>
        </authorList>
    </citation>
    <scope>IDENTIFICATION</scope>
</reference>
<dbReference type="Ensembl" id="ENSCLMT00005000827.1">
    <property type="protein sequence ID" value="ENSCLMP00005000749.1"/>
    <property type="gene ID" value="ENSCLMG00005000481.1"/>
</dbReference>
<dbReference type="AlphaFoldDB" id="A0A8C2YVP2"/>
<protein>
    <submittedName>
        <fullName evidence="9">VPS37A subunit of ESCRT-I</fullName>
    </submittedName>
</protein>
<dbReference type="Proteomes" id="UP000694565">
    <property type="component" value="Unplaced"/>
</dbReference>
<dbReference type="GO" id="GO:0031902">
    <property type="term" value="C:late endosome membrane"/>
    <property type="evidence" value="ECO:0007669"/>
    <property type="project" value="UniProtKB-SubCell"/>
</dbReference>
<dbReference type="SUPFAM" id="SSF54495">
    <property type="entry name" value="UBC-like"/>
    <property type="match status" value="1"/>
</dbReference>
<dbReference type="GO" id="GO:0006623">
    <property type="term" value="P:protein targeting to vacuole"/>
    <property type="evidence" value="ECO:0007669"/>
    <property type="project" value="TreeGrafter"/>
</dbReference>